<feature type="compositionally biased region" description="Low complexity" evidence="1">
    <location>
        <begin position="117"/>
        <end position="134"/>
    </location>
</feature>
<keyword evidence="2" id="KW-0812">Transmembrane</keyword>
<accession>A0A6I9VIX7</accession>
<dbReference type="PANTHER" id="PTHR23279">
    <property type="entry name" value="DEFECTIVE PROBOSCIS EXTENSION RESPONSE DPR -RELATED"/>
    <property type="match status" value="1"/>
</dbReference>
<dbReference type="Proteomes" id="UP001652620">
    <property type="component" value="Chromosome 1"/>
</dbReference>
<name>A0A6I9VIX7_BACDO</name>
<dbReference type="InterPro" id="IPR003599">
    <property type="entry name" value="Ig_sub"/>
</dbReference>
<dbReference type="GeneID" id="105230771"/>
<evidence type="ECO:0000256" key="1">
    <source>
        <dbReference type="SAM" id="MobiDB-lite"/>
    </source>
</evidence>
<dbReference type="OrthoDB" id="190835at2759"/>
<dbReference type="Pfam" id="PF07679">
    <property type="entry name" value="I-set"/>
    <property type="match status" value="1"/>
</dbReference>
<dbReference type="SMART" id="SM00408">
    <property type="entry name" value="IGc2"/>
    <property type="match status" value="2"/>
</dbReference>
<dbReference type="PANTHER" id="PTHR23279:SF4">
    <property type="entry name" value="DEFECTIVE PROBOSCIS EXTENSION RESPONSE 2, ISOFORM F-RELATED"/>
    <property type="match status" value="1"/>
</dbReference>
<gene>
    <name evidence="5" type="primary">LOC105230771</name>
</gene>
<feature type="transmembrane region" description="Helical" evidence="2">
    <location>
        <begin position="528"/>
        <end position="548"/>
    </location>
</feature>
<feature type="region of interest" description="Disordered" evidence="1">
    <location>
        <begin position="815"/>
        <end position="844"/>
    </location>
</feature>
<dbReference type="InterPro" id="IPR013098">
    <property type="entry name" value="Ig_I-set"/>
</dbReference>
<feature type="region of interest" description="Disordered" evidence="1">
    <location>
        <begin position="117"/>
        <end position="136"/>
    </location>
</feature>
<keyword evidence="4" id="KW-1185">Reference proteome</keyword>
<dbReference type="InParanoid" id="A0A6I9VIX7"/>
<dbReference type="PROSITE" id="PS50835">
    <property type="entry name" value="IG_LIKE"/>
    <property type="match status" value="2"/>
</dbReference>
<evidence type="ECO:0000256" key="2">
    <source>
        <dbReference type="SAM" id="Phobius"/>
    </source>
</evidence>
<dbReference type="InterPro" id="IPR037448">
    <property type="entry name" value="Zig-8"/>
</dbReference>
<feature type="transmembrane region" description="Helical" evidence="2">
    <location>
        <begin position="502"/>
        <end position="521"/>
    </location>
</feature>
<dbReference type="InterPro" id="IPR013783">
    <property type="entry name" value="Ig-like_fold"/>
</dbReference>
<dbReference type="InterPro" id="IPR036179">
    <property type="entry name" value="Ig-like_dom_sf"/>
</dbReference>
<protein>
    <submittedName>
        <fullName evidence="5">Uncharacterized protein LOC105230771 isoform X1</fullName>
    </submittedName>
</protein>
<dbReference type="GO" id="GO:0050808">
    <property type="term" value="P:synapse organization"/>
    <property type="evidence" value="ECO:0007669"/>
    <property type="project" value="TreeGrafter"/>
</dbReference>
<reference evidence="5" key="2">
    <citation type="submission" date="2025-08" db="UniProtKB">
        <authorList>
            <consortium name="RefSeq"/>
        </authorList>
    </citation>
    <scope>IDENTIFICATION</scope>
    <source>
        <tissue evidence="5">Adult</tissue>
    </source>
</reference>
<keyword evidence="2" id="KW-0472">Membrane</keyword>
<evidence type="ECO:0000259" key="3">
    <source>
        <dbReference type="PROSITE" id="PS50835"/>
    </source>
</evidence>
<dbReference type="Gene3D" id="2.60.40.10">
    <property type="entry name" value="Immunoglobulins"/>
    <property type="match status" value="2"/>
</dbReference>
<dbReference type="InterPro" id="IPR007110">
    <property type="entry name" value="Ig-like_dom"/>
</dbReference>
<evidence type="ECO:0000313" key="4">
    <source>
        <dbReference type="Proteomes" id="UP001652620"/>
    </source>
</evidence>
<evidence type="ECO:0000313" key="5">
    <source>
        <dbReference type="RefSeq" id="XP_011210046.2"/>
    </source>
</evidence>
<proteinExistence type="predicted"/>
<feature type="region of interest" description="Disordered" evidence="1">
    <location>
        <begin position="561"/>
        <end position="589"/>
    </location>
</feature>
<dbReference type="InterPro" id="IPR013106">
    <property type="entry name" value="Ig_V-set"/>
</dbReference>
<dbReference type="InterPro" id="IPR003598">
    <property type="entry name" value="Ig_sub2"/>
</dbReference>
<feature type="compositionally biased region" description="Low complexity" evidence="1">
    <location>
        <begin position="561"/>
        <end position="585"/>
    </location>
</feature>
<organism evidence="4 5">
    <name type="scientific">Bactrocera dorsalis</name>
    <name type="common">Oriental fruit fly</name>
    <name type="synonym">Dacus dorsalis</name>
    <dbReference type="NCBI Taxonomy" id="27457"/>
    <lineage>
        <taxon>Eukaryota</taxon>
        <taxon>Metazoa</taxon>
        <taxon>Ecdysozoa</taxon>
        <taxon>Arthropoda</taxon>
        <taxon>Hexapoda</taxon>
        <taxon>Insecta</taxon>
        <taxon>Pterygota</taxon>
        <taxon>Neoptera</taxon>
        <taxon>Endopterygota</taxon>
        <taxon>Diptera</taxon>
        <taxon>Brachycera</taxon>
        <taxon>Muscomorpha</taxon>
        <taxon>Tephritoidea</taxon>
        <taxon>Tephritidae</taxon>
        <taxon>Bactrocera</taxon>
        <taxon>Bactrocera</taxon>
    </lineage>
</organism>
<feature type="transmembrane region" description="Helical" evidence="2">
    <location>
        <begin position="1002"/>
        <end position="1023"/>
    </location>
</feature>
<sequence>MLLQAEPAMVPATPNSDKMCCCSENNNHHNPAEDGSAQKPHFTCATCHQLQASSVKNNTCSILLGAMSDGGAKPALVRHLRRWQACRRRRRRRKGGGAMRNVYTNNNNSIQRCNKQARMARTPRATHATTTGGAIEKRKSRKRIISSMATSNCRSSAMVARLLLADYNDSGMLQARNSNCLRASTKTTRAAAIASVALESCAATKALLGLRRARATAATTTTKVTRPLSKLVKCERPIKVHKLATTAAEQQLTPLACLHHHQQQQQHETGLQVDSARILRARSRGKPAGVPLEQQLITREFRNKQLPQHQQQHCLQLTAAAALQRPTAKANYLQHRSWRNLIGCVASTCPTTTATVINTITAAAATNVIASAPATAITTTSAPNCNAHCSAVSVVATKMSTTRALSAKQDDTKATTTTKSVCVETKKIYAQPGHVVPCVIVRKSKCRSTIALTSALTVMAKTAAAAAASARIAKKTSQPAKSTKRDKPIQIKLVRTRATTTTTTATLFGNVFTILVGLLTLHATVLRCLLFTALTAATATVTAAPFVAQNSLLLLSQQRLGQHPHNNNNNTSSGSNSSSTFPSTSAHNYNHRHTMLPATLASPATQPPALASPPIRTNRMMDIEVLNGSSYSDTLKSLSSTIEDAEAAQGDVNQLPIFDFGLPRNITARTGQAEAAIKCRVERLDDKSVSWIRKRDLHILTVATATYTSDKRFQVTSSKDGREWTLHVKSPQARDTGIYECQVNTEPKMSMAFQLNIIEIPADSRAIISGPADLHFKVGSAIILSCHVQQPSVRDIGPIYWYRGEHIITPFELDEDEESNSATNSNNNKNKHSHGNVGGDMSTPALTGNELAADVTAPITNAKALTAAAGGSSAMAVTALHDGLSNDITPDFTARIAMESQLGDTMKSRLRISNAQTTDTGNYTCQPTTASSASVMVHVINDENPAAMQKSSASSMRIITTTTTRRTSLEARLPLLLLAAITTIIIETLMTKENVIMRTTEATMAIIATMTTTTTLLVTYLAGVCPLQQQQQCTWQETQKVNWLRQQQQKQRQQQQQQQQRKL</sequence>
<dbReference type="AlphaFoldDB" id="A0A6I9VIX7"/>
<dbReference type="SMART" id="SM00409">
    <property type="entry name" value="IG"/>
    <property type="match status" value="2"/>
</dbReference>
<dbReference type="RefSeq" id="XP_011210046.2">
    <property type="nucleotide sequence ID" value="XM_011211744.4"/>
</dbReference>
<feature type="domain" description="Ig-like" evidence="3">
    <location>
        <begin position="656"/>
        <end position="752"/>
    </location>
</feature>
<dbReference type="SUPFAM" id="SSF48726">
    <property type="entry name" value="Immunoglobulin"/>
    <property type="match status" value="2"/>
</dbReference>
<dbReference type="KEGG" id="bdr:105230771"/>
<reference evidence="4" key="1">
    <citation type="submission" date="2025-05" db="UniProtKB">
        <authorList>
            <consortium name="RefSeq"/>
        </authorList>
    </citation>
    <scope>NUCLEOTIDE SEQUENCE [LARGE SCALE GENOMIC DNA]</scope>
</reference>
<feature type="domain" description="Ig-like" evidence="3">
    <location>
        <begin position="761"/>
        <end position="936"/>
    </location>
</feature>
<keyword evidence="2" id="KW-1133">Transmembrane helix</keyword>
<dbReference type="SMART" id="SM00406">
    <property type="entry name" value="IGv"/>
    <property type="match status" value="2"/>
</dbReference>
<dbReference type="GO" id="GO:0032589">
    <property type="term" value="C:neuron projection membrane"/>
    <property type="evidence" value="ECO:0007669"/>
    <property type="project" value="TreeGrafter"/>
</dbReference>